<dbReference type="GO" id="GO:0007338">
    <property type="term" value="P:single fertilization"/>
    <property type="evidence" value="ECO:0007669"/>
    <property type="project" value="UniProtKB-KW"/>
</dbReference>
<evidence type="ECO:0000256" key="9">
    <source>
        <dbReference type="ARBA" id="ARBA00023157"/>
    </source>
</evidence>
<accession>I4DEF5</accession>
<keyword evidence="10" id="KW-0278">Fertilization</keyword>
<evidence type="ECO:0000256" key="5">
    <source>
        <dbReference type="ARBA" id="ARBA00022729"/>
    </source>
</evidence>
<feature type="domain" description="Generative cell specific-1/HAP2" evidence="14">
    <location>
        <begin position="36"/>
        <end position="609"/>
    </location>
</feature>
<protein>
    <submittedName>
        <fullName evidence="15">Generative cell specific-1</fullName>
    </submittedName>
</protein>
<evidence type="ECO:0000256" key="4">
    <source>
        <dbReference type="ARBA" id="ARBA00022692"/>
    </source>
</evidence>
<evidence type="ECO:0000256" key="2">
    <source>
        <dbReference type="ARBA" id="ARBA00010929"/>
    </source>
</evidence>
<keyword evidence="8 12" id="KW-0472">Membrane</keyword>
<feature type="transmembrane region" description="Helical" evidence="12">
    <location>
        <begin position="683"/>
        <end position="701"/>
    </location>
</feature>
<feature type="compositionally biased region" description="Basic and acidic residues" evidence="11">
    <location>
        <begin position="737"/>
        <end position="759"/>
    </location>
</feature>
<feature type="compositionally biased region" description="Low complexity" evidence="11">
    <location>
        <begin position="824"/>
        <end position="834"/>
    </location>
</feature>
<dbReference type="VEuPathDB" id="ToxoDB:ETH2_1039600"/>
<dbReference type="EMBL" id="AB723702">
    <property type="protein sequence ID" value="BAM16295.1"/>
    <property type="molecule type" value="mRNA"/>
</dbReference>
<reference evidence="15" key="1">
    <citation type="submission" date="2012-05" db="EMBL/GenBank/DDBJ databases">
        <title>Generative Cell Specific 1 of Eimeria tenella.</title>
        <authorList>
            <person name="Kawahara F."/>
            <person name="Tomeno E."/>
        </authorList>
    </citation>
    <scope>NUCLEOTIDE SEQUENCE</scope>
    <source>
        <strain evidence="15">Nt</strain>
    </source>
</reference>
<feature type="chain" id="PRO_5003688825" evidence="13">
    <location>
        <begin position="18"/>
        <end position="834"/>
    </location>
</feature>
<dbReference type="Pfam" id="PF10699">
    <property type="entry name" value="HAP2-GCS1"/>
    <property type="match status" value="1"/>
</dbReference>
<keyword evidence="3" id="KW-1003">Cell membrane</keyword>
<keyword evidence="9" id="KW-1015">Disulfide bond</keyword>
<keyword evidence="7" id="KW-0446">Lipid-binding</keyword>
<dbReference type="InterPro" id="IPR040326">
    <property type="entry name" value="HAP2/GCS1"/>
</dbReference>
<evidence type="ECO:0000256" key="3">
    <source>
        <dbReference type="ARBA" id="ARBA00022475"/>
    </source>
</evidence>
<keyword evidence="6 12" id="KW-1133">Transmembrane helix</keyword>
<keyword evidence="5 13" id="KW-0732">Signal</keyword>
<evidence type="ECO:0000256" key="6">
    <source>
        <dbReference type="ARBA" id="ARBA00022989"/>
    </source>
</evidence>
<sequence length="834" mass="93053">MLLLLLILSLAPQTLECSGQGTSKVETACSSGGSGCTDRLIVELDVDNLDKLQFQWEAGDINNRSPRKSDAGNAGVVVTVQKTAVSYSYNLTYVKAVPFNWIEYAHRALLWQVKDGGENFCSQTWGSKCQDEHGENGYPISPNTGLPVDGAQGKCCWCPSVWHLWLNNPNRGREPMLKCNFWGLRFGKIPDPYLTKFCPVVEYPWYRMLKVSENRTWFFKILVGISWWRPPNPSSLSDEEYKAECEKRVQEGSYPQNFDCSQRLHTEAGMADAILELSDAKSIARDTTFDVTARLVSSEVPESPEPNIKGKYVFLPTAPSTNAWVQESLVTEGCSDSEDLSHWGVSETDNPDLARLCKSGSPFCNPKSCPRHMIVLDEQHVTVDGSTCDLPGVSLQQWGRDGFCDYAQGTCFAKNLKWFHEYNEQAAELGRTPLYALEYPPGNYPRYHVGLDNVDDAIDTSKAGPFELHRLAFAYPDSHKSKVRIEMNAGLIRWIQSTSPGQITSIAPPAPRECDNAQTFGCPLKVYVLNSGTIDATYYLELPYCTEHGSEEPTDKLDPVPAIQRNVPAGASQAFDLTLRLTAVVEEFDFNCIMKLYDSELNQLDIKSFDLLTGKAAELPGGVTNPAGEVVVIEPPEDKRNWYQKLMNVVPDDGECDCSFWNVLCLPADWSDCMGSLKKVLKTVLFAGIAVVALFLLWPILKPLIKLLCKCILIPFKCCRSIGKHRKTLRKERKQRKNEAKKHAMEEKKRKQKARKEGAKASYLANWGRSSGGKQSSDRGNEGTVSSSGAAASERDTESNRWKESNDGENRSNSSNYDVNNEESSLSSSKRSQE</sequence>
<keyword evidence="4 12" id="KW-0812">Transmembrane</keyword>
<evidence type="ECO:0000256" key="1">
    <source>
        <dbReference type="ARBA" id="ARBA00004251"/>
    </source>
</evidence>
<evidence type="ECO:0000256" key="12">
    <source>
        <dbReference type="SAM" id="Phobius"/>
    </source>
</evidence>
<dbReference type="PANTHER" id="PTHR31764">
    <property type="entry name" value="PROTEIN HAPLESS 2"/>
    <property type="match status" value="1"/>
</dbReference>
<gene>
    <name evidence="15" type="primary">GCS1</name>
</gene>
<comment type="similarity">
    <text evidence="2">Belongs to the HAP2/GCS1 family.</text>
</comment>
<evidence type="ECO:0000256" key="10">
    <source>
        <dbReference type="ARBA" id="ARBA00023279"/>
    </source>
</evidence>
<dbReference type="VEuPathDB" id="ToxoDB:ETH_00017050"/>
<feature type="signal peptide" evidence="13">
    <location>
        <begin position="1"/>
        <end position="17"/>
    </location>
</feature>
<evidence type="ECO:0000256" key="13">
    <source>
        <dbReference type="SAM" id="SignalP"/>
    </source>
</evidence>
<comment type="subcellular location">
    <subcellularLocation>
        <location evidence="1">Cell membrane</location>
        <topology evidence="1">Single-pass type I membrane protein</topology>
    </subcellularLocation>
</comment>
<evidence type="ECO:0000259" key="14">
    <source>
        <dbReference type="Pfam" id="PF10699"/>
    </source>
</evidence>
<evidence type="ECO:0000256" key="11">
    <source>
        <dbReference type="SAM" id="MobiDB-lite"/>
    </source>
</evidence>
<dbReference type="PANTHER" id="PTHR31764:SF0">
    <property type="entry name" value="GENERATIVE CELL SPECIFIC-1_HAP2 DOMAIN-CONTAINING PROTEIN"/>
    <property type="match status" value="1"/>
</dbReference>
<feature type="region of interest" description="Disordered" evidence="11">
    <location>
        <begin position="729"/>
        <end position="834"/>
    </location>
</feature>
<feature type="compositionally biased region" description="Basic and acidic residues" evidence="11">
    <location>
        <begin position="793"/>
        <end position="810"/>
    </location>
</feature>
<name>I4DEF5_EIMTE</name>
<dbReference type="GO" id="GO:0005886">
    <property type="term" value="C:plasma membrane"/>
    <property type="evidence" value="ECO:0007669"/>
    <property type="project" value="UniProtKB-SubCell"/>
</dbReference>
<evidence type="ECO:0000313" key="15">
    <source>
        <dbReference type="EMBL" id="BAM16295.1"/>
    </source>
</evidence>
<feature type="compositionally biased region" description="Polar residues" evidence="11">
    <location>
        <begin position="811"/>
        <end position="823"/>
    </location>
</feature>
<evidence type="ECO:0000256" key="7">
    <source>
        <dbReference type="ARBA" id="ARBA00023121"/>
    </source>
</evidence>
<dbReference type="InterPro" id="IPR018928">
    <property type="entry name" value="HAP2/GCS1_dom"/>
</dbReference>
<dbReference type="VEuPathDB" id="ToxoDB:ETH_00017055"/>
<organism evidence="15">
    <name type="scientific">Eimeria tenella</name>
    <name type="common">Coccidian parasite</name>
    <dbReference type="NCBI Taxonomy" id="5802"/>
    <lineage>
        <taxon>Eukaryota</taxon>
        <taxon>Sar</taxon>
        <taxon>Alveolata</taxon>
        <taxon>Apicomplexa</taxon>
        <taxon>Conoidasida</taxon>
        <taxon>Coccidia</taxon>
        <taxon>Eucoccidiorida</taxon>
        <taxon>Eimeriorina</taxon>
        <taxon>Eimeriidae</taxon>
        <taxon>Eimeria</taxon>
    </lineage>
</organism>
<dbReference type="AlphaFoldDB" id="I4DEF5"/>
<evidence type="ECO:0000256" key="8">
    <source>
        <dbReference type="ARBA" id="ARBA00023136"/>
    </source>
</evidence>
<dbReference type="GO" id="GO:0008289">
    <property type="term" value="F:lipid binding"/>
    <property type="evidence" value="ECO:0007669"/>
    <property type="project" value="UniProtKB-KW"/>
</dbReference>
<proteinExistence type="evidence at transcript level"/>